<evidence type="ECO:0000313" key="2">
    <source>
        <dbReference type="Proteomes" id="UP000000557"/>
    </source>
</evidence>
<dbReference type="InParanoid" id="Q7NKD5"/>
<gene>
    <name evidence="1" type="ordered locus">glr1543</name>
</gene>
<dbReference type="GO" id="GO:0003677">
    <property type="term" value="F:DNA binding"/>
    <property type="evidence" value="ECO:0007669"/>
    <property type="project" value="InterPro"/>
</dbReference>
<dbReference type="STRING" id="251221.gene:10759032"/>
<dbReference type="SUPFAM" id="SSF47413">
    <property type="entry name" value="lambda repressor-like DNA-binding domains"/>
    <property type="match status" value="1"/>
</dbReference>
<reference evidence="1 2" key="2">
    <citation type="journal article" date="2003" name="DNA Res.">
        <title>Complete genome structure of Gloeobacter violaceus PCC 7421, a cyanobacterium that lacks thylakoids (supplement).</title>
        <authorList>
            <person name="Nakamura Y."/>
            <person name="Kaneko T."/>
            <person name="Sato S."/>
            <person name="Mimuro M."/>
            <person name="Miyashita H."/>
            <person name="Tsuchiya T."/>
            <person name="Sasamoto S."/>
            <person name="Watanabe A."/>
            <person name="Kawashima K."/>
            <person name="Kishida Y."/>
            <person name="Kiyokawa C."/>
            <person name="Kohara M."/>
            <person name="Matsumoto M."/>
            <person name="Matsuno A."/>
            <person name="Nakazaki N."/>
            <person name="Shimpo S."/>
            <person name="Takeuchi C."/>
            <person name="Yamada M."/>
            <person name="Tabata S."/>
        </authorList>
    </citation>
    <scope>NUCLEOTIDE SEQUENCE [LARGE SCALE GENOMIC DNA]</scope>
    <source>
        <strain evidence="2">ATCC 29082 / PCC 7421</strain>
    </source>
</reference>
<proteinExistence type="predicted"/>
<protein>
    <submittedName>
        <fullName evidence="1">Glr1543 protein</fullName>
    </submittedName>
</protein>
<dbReference type="Gene3D" id="1.10.260.40">
    <property type="entry name" value="lambda repressor-like DNA-binding domains"/>
    <property type="match status" value="1"/>
</dbReference>
<dbReference type="Proteomes" id="UP000000557">
    <property type="component" value="Chromosome"/>
</dbReference>
<reference evidence="1 2" key="1">
    <citation type="journal article" date="2003" name="DNA Res.">
        <title>Complete genome structure of Gloeobacter violaceus PCC 7421, a cyanobacterium that lacks thylakoids.</title>
        <authorList>
            <person name="Nakamura Y."/>
            <person name="Kaneko T."/>
            <person name="Sato S."/>
            <person name="Mimuro M."/>
            <person name="Miyashita H."/>
            <person name="Tsuchiya T."/>
            <person name="Sasamoto S."/>
            <person name="Watanabe A."/>
            <person name="Kawashima K."/>
            <person name="Kishida Y."/>
            <person name="Kiyokawa C."/>
            <person name="Kohara M."/>
            <person name="Matsumoto M."/>
            <person name="Matsuno A."/>
            <person name="Nakazaki N."/>
            <person name="Shimpo S."/>
            <person name="Takeuchi C."/>
            <person name="Yamada M."/>
            <person name="Tabata S."/>
        </authorList>
    </citation>
    <scope>NUCLEOTIDE SEQUENCE [LARGE SCALE GENOMIC DNA]</scope>
    <source>
        <strain evidence="2">ATCC 29082 / PCC 7421</strain>
    </source>
</reference>
<dbReference type="EMBL" id="BA000045">
    <property type="protein sequence ID" value="BAC89484.1"/>
    <property type="molecule type" value="Genomic_DNA"/>
</dbReference>
<evidence type="ECO:0000313" key="1">
    <source>
        <dbReference type="EMBL" id="BAC89484.1"/>
    </source>
</evidence>
<dbReference type="KEGG" id="gvi:glr1543"/>
<dbReference type="eggNOG" id="COG2944">
    <property type="taxonomic scope" value="Bacteria"/>
</dbReference>
<dbReference type="InterPro" id="IPR010982">
    <property type="entry name" value="Lambda_DNA-bd_dom_sf"/>
</dbReference>
<dbReference type="HOGENOM" id="CLU_2080474_0_0_3"/>
<dbReference type="OrthoDB" id="424991at2"/>
<dbReference type="AlphaFoldDB" id="Q7NKD5"/>
<name>Q7NKD5_GLOVI</name>
<sequence length="122" mass="13628">MLRRASVSKSSAGVNLWDPGQVRKGFDLSRERMSSLLQVSSKTYERWEKGVATPAEAQKWKLARLSEILALGSLVYTPEGLREFLQTPMPAFDGNCALEMLRRGEFERVLAALAADYEGLGY</sequence>
<accession>Q7NKD5</accession>
<organism evidence="1 2">
    <name type="scientific">Gloeobacter violaceus (strain ATCC 29082 / PCC 7421)</name>
    <dbReference type="NCBI Taxonomy" id="251221"/>
    <lineage>
        <taxon>Bacteria</taxon>
        <taxon>Bacillati</taxon>
        <taxon>Cyanobacteriota</taxon>
        <taxon>Cyanophyceae</taxon>
        <taxon>Gloeobacterales</taxon>
        <taxon>Gloeobacteraceae</taxon>
        <taxon>Gloeobacter</taxon>
    </lineage>
</organism>
<dbReference type="EnsemblBacteria" id="BAC89484">
    <property type="protein sequence ID" value="BAC89484"/>
    <property type="gene ID" value="BAC89484"/>
</dbReference>
<keyword evidence="2" id="KW-1185">Reference proteome</keyword>